<name>A0A4S4DYB2_CAMSN</name>
<dbReference type="Gene3D" id="1.10.10.10">
    <property type="entry name" value="Winged helix-like DNA-binding domain superfamily/Winged helix DNA-binding domain"/>
    <property type="match status" value="1"/>
</dbReference>
<protein>
    <recommendedName>
        <fullName evidence="13">NB-ARC domain-containing protein</fullName>
    </recommendedName>
</protein>
<evidence type="ECO:0000256" key="6">
    <source>
        <dbReference type="ARBA" id="ARBA00022840"/>
    </source>
</evidence>
<dbReference type="Pfam" id="PF18052">
    <property type="entry name" value="Rx_N"/>
    <property type="match status" value="1"/>
</dbReference>
<keyword evidence="2" id="KW-0433">Leucine-rich repeat</keyword>
<dbReference type="InterPro" id="IPR042197">
    <property type="entry name" value="Apaf_helical"/>
</dbReference>
<keyword evidence="4" id="KW-0547">Nucleotide-binding</keyword>
<dbReference type="InterPro" id="IPR044974">
    <property type="entry name" value="Disease_R_plants"/>
</dbReference>
<dbReference type="AlphaFoldDB" id="A0A4S4DYB2"/>
<dbReference type="InterPro" id="IPR002182">
    <property type="entry name" value="NB-ARC"/>
</dbReference>
<dbReference type="FunFam" id="1.10.10.10:FF:000322">
    <property type="entry name" value="Probable disease resistance protein At1g63360"/>
    <property type="match status" value="1"/>
</dbReference>
<dbReference type="SUPFAM" id="SSF52540">
    <property type="entry name" value="P-loop containing nucleoside triphosphate hydrolases"/>
    <property type="match status" value="1"/>
</dbReference>
<dbReference type="Pfam" id="PF23559">
    <property type="entry name" value="WHD_DRP"/>
    <property type="match status" value="1"/>
</dbReference>
<keyword evidence="3" id="KW-0677">Repeat</keyword>
<dbReference type="FunFam" id="3.40.50.300:FF:001091">
    <property type="entry name" value="Probable disease resistance protein At1g61300"/>
    <property type="match status" value="1"/>
</dbReference>
<dbReference type="Pfam" id="PF23598">
    <property type="entry name" value="LRR_14"/>
    <property type="match status" value="1"/>
</dbReference>
<comment type="caution">
    <text evidence="11">The sequence shown here is derived from an EMBL/GenBank/DDBJ whole genome shotgun (WGS) entry which is preliminary data.</text>
</comment>
<evidence type="ECO:0000259" key="9">
    <source>
        <dbReference type="Pfam" id="PF23559"/>
    </source>
</evidence>
<evidence type="ECO:0008006" key="13">
    <source>
        <dbReference type="Google" id="ProtNLM"/>
    </source>
</evidence>
<feature type="domain" description="NB-ARC" evidence="7">
    <location>
        <begin position="144"/>
        <end position="312"/>
    </location>
</feature>
<dbReference type="CDD" id="cd14798">
    <property type="entry name" value="RX-CC_like"/>
    <property type="match status" value="1"/>
</dbReference>
<dbReference type="Gene3D" id="3.40.50.300">
    <property type="entry name" value="P-loop containing nucleotide triphosphate hydrolases"/>
    <property type="match status" value="1"/>
</dbReference>
<evidence type="ECO:0000256" key="4">
    <source>
        <dbReference type="ARBA" id="ARBA00022741"/>
    </source>
</evidence>
<evidence type="ECO:0000259" key="7">
    <source>
        <dbReference type="Pfam" id="PF00931"/>
    </source>
</evidence>
<dbReference type="PANTHER" id="PTHR23155:SF1185">
    <property type="entry name" value="DISEASE RESISTANCE RPP8-LIKE PROTEIN 3-RELATED"/>
    <property type="match status" value="1"/>
</dbReference>
<evidence type="ECO:0000313" key="12">
    <source>
        <dbReference type="Proteomes" id="UP000306102"/>
    </source>
</evidence>
<proteinExistence type="inferred from homology"/>
<dbReference type="InterPro" id="IPR027417">
    <property type="entry name" value="P-loop_NTPase"/>
</dbReference>
<dbReference type="PRINTS" id="PR00364">
    <property type="entry name" value="DISEASERSIST"/>
</dbReference>
<dbReference type="GO" id="GO:0051607">
    <property type="term" value="P:defense response to virus"/>
    <property type="evidence" value="ECO:0007669"/>
    <property type="project" value="UniProtKB-ARBA"/>
</dbReference>
<dbReference type="InterPro" id="IPR041118">
    <property type="entry name" value="Rx_N"/>
</dbReference>
<dbReference type="InterPro" id="IPR032675">
    <property type="entry name" value="LRR_dom_sf"/>
</dbReference>
<reference evidence="11 12" key="1">
    <citation type="journal article" date="2018" name="Proc. Natl. Acad. Sci. U.S.A.">
        <title>Draft genome sequence of Camellia sinensis var. sinensis provides insights into the evolution of the tea genome and tea quality.</title>
        <authorList>
            <person name="Wei C."/>
            <person name="Yang H."/>
            <person name="Wang S."/>
            <person name="Zhao J."/>
            <person name="Liu C."/>
            <person name="Gao L."/>
            <person name="Xia E."/>
            <person name="Lu Y."/>
            <person name="Tai Y."/>
            <person name="She G."/>
            <person name="Sun J."/>
            <person name="Cao H."/>
            <person name="Tong W."/>
            <person name="Gao Q."/>
            <person name="Li Y."/>
            <person name="Deng W."/>
            <person name="Jiang X."/>
            <person name="Wang W."/>
            <person name="Chen Q."/>
            <person name="Zhang S."/>
            <person name="Li H."/>
            <person name="Wu J."/>
            <person name="Wang P."/>
            <person name="Li P."/>
            <person name="Shi C."/>
            <person name="Zheng F."/>
            <person name="Jian J."/>
            <person name="Huang B."/>
            <person name="Shan D."/>
            <person name="Shi M."/>
            <person name="Fang C."/>
            <person name="Yue Y."/>
            <person name="Li F."/>
            <person name="Li D."/>
            <person name="Wei S."/>
            <person name="Han B."/>
            <person name="Jiang C."/>
            <person name="Yin Y."/>
            <person name="Xia T."/>
            <person name="Zhang Z."/>
            <person name="Bennetzen J.L."/>
            <person name="Zhao S."/>
            <person name="Wan X."/>
        </authorList>
    </citation>
    <scope>NUCLEOTIDE SEQUENCE [LARGE SCALE GENOMIC DNA]</scope>
    <source>
        <strain evidence="12">cv. Shuchazao</strain>
        <tissue evidence="11">Leaf</tissue>
    </source>
</reference>
<evidence type="ECO:0000256" key="1">
    <source>
        <dbReference type="ARBA" id="ARBA00008894"/>
    </source>
</evidence>
<sequence length="915" mass="104976">MAEAVVSFAVERIEDLLIHKANLLYGVRSQVRGMLAELRGMRPFLKDADARQDEHKSISKLVVEIREVAYNAEDVIETFVFKFEPRERRGIIHILKRSARIFSEGITLYKLEALMEIDSSTSRHPEQTFSQVGDEYLVGIERDTEILAAQLVSEEAEHCKVVSICGMGGIGKTTLARKVYQHPDVRRRFDAFAWAFISQQWKLNDVLHNVLIQLIPGKKDAIVNMENDRLARKQLDEVQQQKKCLVVLDDVWSSEGFDELSKVFSDVNTKIILTTRNKKVAGSQSFFIFQRVPLTTAESWELLMRKAFPKTAAEDFEDYPRMERLGRQMVQECGGLPLFIIELGGRLRTKKTLNEWMTIYRNYQMIGGSDNTALDVLALSYLDLSYKLKTCFLYLGIYAKDHDIEVDILYQLWMAEGIISREDRGEEETMMDVAERYLGELAERSLVTVEFKEKVEYSTITESKRFKSCRLHGLMLDLCMYKIQEENFFKTIDYRGINNQEVHPSFSSLATSTDGRNSNKIRRLAIYLDENSDLPLFNFKQEEIARPIRAILFFICSYINYPFGEQLIHLCKNSKCLRVIHFHGKESGDFTDGKPKELPKEIGNLVFLRYLGLKDTGFTKLPSSIGNLKYLQTLDLRTTDEISVPNVLWKMESLVHLYLPYYHLFSTEGKLRVDGLSNLETLENFAPDKVDVKGLFELTNLRRLGEVRIQGKQKNLPEVVNYLLNSKKLQHTSVFMDQCDFCSDEELLLLRQLFSCKCLVGLTIIGIIDKLPEYNSNCYQSLASLTLSGSQLKGDPMATLEKMPNLRILILVDAFAGKDNLVFSANGFRQLERLGLHSLEIGEWMMEEGAMPTLSFLSIGSCNNLKMLPDGLRFITTLQELDITEMPEAFKDCLRMVNDKGEGLHKFHIPSVRFS</sequence>
<evidence type="ECO:0000256" key="2">
    <source>
        <dbReference type="ARBA" id="ARBA00022614"/>
    </source>
</evidence>
<dbReference type="EMBL" id="SDRB02009329">
    <property type="protein sequence ID" value="THG08403.1"/>
    <property type="molecule type" value="Genomic_DNA"/>
</dbReference>
<evidence type="ECO:0000256" key="3">
    <source>
        <dbReference type="ARBA" id="ARBA00022737"/>
    </source>
</evidence>
<dbReference type="InterPro" id="IPR055414">
    <property type="entry name" value="LRR_R13L4/SHOC2-like"/>
</dbReference>
<dbReference type="Gene3D" id="1.20.5.4130">
    <property type="match status" value="1"/>
</dbReference>
<organism evidence="11 12">
    <name type="scientific">Camellia sinensis var. sinensis</name>
    <name type="common">China tea</name>
    <dbReference type="NCBI Taxonomy" id="542762"/>
    <lineage>
        <taxon>Eukaryota</taxon>
        <taxon>Viridiplantae</taxon>
        <taxon>Streptophyta</taxon>
        <taxon>Embryophyta</taxon>
        <taxon>Tracheophyta</taxon>
        <taxon>Spermatophyta</taxon>
        <taxon>Magnoliopsida</taxon>
        <taxon>eudicotyledons</taxon>
        <taxon>Gunneridae</taxon>
        <taxon>Pentapetalae</taxon>
        <taxon>asterids</taxon>
        <taxon>Ericales</taxon>
        <taxon>Theaceae</taxon>
        <taxon>Camellia</taxon>
    </lineage>
</organism>
<dbReference type="GO" id="GO:0098542">
    <property type="term" value="P:defense response to other organism"/>
    <property type="evidence" value="ECO:0007669"/>
    <property type="project" value="TreeGrafter"/>
</dbReference>
<dbReference type="Gene3D" id="3.80.10.10">
    <property type="entry name" value="Ribonuclease Inhibitor"/>
    <property type="match status" value="1"/>
</dbReference>
<dbReference type="PANTHER" id="PTHR23155">
    <property type="entry name" value="DISEASE RESISTANCE PROTEIN RP"/>
    <property type="match status" value="1"/>
</dbReference>
<dbReference type="InterPro" id="IPR058922">
    <property type="entry name" value="WHD_DRP"/>
</dbReference>
<feature type="domain" description="Disease resistance N-terminal" evidence="8">
    <location>
        <begin position="5"/>
        <end position="88"/>
    </location>
</feature>
<keyword evidence="5" id="KW-0611">Plant defense</keyword>
<evidence type="ECO:0000256" key="5">
    <source>
        <dbReference type="ARBA" id="ARBA00022821"/>
    </source>
</evidence>
<dbReference type="Gene3D" id="1.10.8.430">
    <property type="entry name" value="Helical domain of apoptotic protease-activating factors"/>
    <property type="match status" value="1"/>
</dbReference>
<gene>
    <name evidence="11" type="ORF">TEA_015303</name>
</gene>
<dbReference type="InterPro" id="IPR036388">
    <property type="entry name" value="WH-like_DNA-bd_sf"/>
</dbReference>
<dbReference type="GO" id="GO:0005524">
    <property type="term" value="F:ATP binding"/>
    <property type="evidence" value="ECO:0007669"/>
    <property type="project" value="UniProtKB-KW"/>
</dbReference>
<evidence type="ECO:0000259" key="10">
    <source>
        <dbReference type="Pfam" id="PF23598"/>
    </source>
</evidence>
<evidence type="ECO:0000313" key="11">
    <source>
        <dbReference type="EMBL" id="THG08403.1"/>
    </source>
</evidence>
<comment type="similarity">
    <text evidence="1">Belongs to the disease resistance NB-LRR family.</text>
</comment>
<dbReference type="InterPro" id="IPR038005">
    <property type="entry name" value="RX-like_CC"/>
</dbReference>
<feature type="domain" description="Disease resistance R13L4/SHOC-2-like LRR" evidence="10">
    <location>
        <begin position="571"/>
        <end position="866"/>
    </location>
</feature>
<evidence type="ECO:0000259" key="8">
    <source>
        <dbReference type="Pfam" id="PF18052"/>
    </source>
</evidence>
<accession>A0A4S4DYB2</accession>
<keyword evidence="12" id="KW-1185">Reference proteome</keyword>
<dbReference type="SUPFAM" id="SSF52058">
    <property type="entry name" value="L domain-like"/>
    <property type="match status" value="1"/>
</dbReference>
<dbReference type="Pfam" id="PF00931">
    <property type="entry name" value="NB-ARC"/>
    <property type="match status" value="1"/>
</dbReference>
<feature type="domain" description="Disease resistance protein winged helix" evidence="9">
    <location>
        <begin position="397"/>
        <end position="479"/>
    </location>
</feature>
<keyword evidence="6" id="KW-0067">ATP-binding</keyword>
<dbReference type="Proteomes" id="UP000306102">
    <property type="component" value="Unassembled WGS sequence"/>
</dbReference>
<dbReference type="GO" id="GO:0043531">
    <property type="term" value="F:ADP binding"/>
    <property type="evidence" value="ECO:0007669"/>
    <property type="project" value="InterPro"/>
</dbReference>